<organism evidence="9 18">
    <name type="scientific">Phocaeicola plebeius</name>
    <dbReference type="NCBI Taxonomy" id="310297"/>
    <lineage>
        <taxon>Bacteria</taxon>
        <taxon>Pseudomonadati</taxon>
        <taxon>Bacteroidota</taxon>
        <taxon>Bacteroidia</taxon>
        <taxon>Bacteroidales</taxon>
        <taxon>Bacteroidaceae</taxon>
        <taxon>Phocaeicola</taxon>
    </lineage>
</organism>
<dbReference type="EMBL" id="QRQK01000002">
    <property type="protein sequence ID" value="RHN00423.1"/>
    <property type="molecule type" value="Genomic_DNA"/>
</dbReference>
<evidence type="ECO:0000313" key="10">
    <source>
        <dbReference type="EMBL" id="RGM92973.1"/>
    </source>
</evidence>
<dbReference type="InterPro" id="IPR010023">
    <property type="entry name" value="KdsC_fam"/>
</dbReference>
<evidence type="ECO:0000313" key="18">
    <source>
        <dbReference type="Proteomes" id="UP000260780"/>
    </source>
</evidence>
<name>A0A1Q6GH81_9BACT</name>
<dbReference type="FunFam" id="3.40.50.1000:FF:000029">
    <property type="entry name" value="3-deoxy-D-manno-octulosonate 8-phosphate phosphatase KdsC"/>
    <property type="match status" value="1"/>
</dbReference>
<dbReference type="GO" id="GO:0008781">
    <property type="term" value="F:N-acylneuraminate cytidylyltransferase activity"/>
    <property type="evidence" value="ECO:0007669"/>
    <property type="project" value="TreeGrafter"/>
</dbReference>
<evidence type="ECO:0000256" key="3">
    <source>
        <dbReference type="ARBA" id="ARBA00011881"/>
    </source>
</evidence>
<accession>A0A1Q6GH81</accession>
<dbReference type="Proteomes" id="UP000284916">
    <property type="component" value="Unassembled WGS sequence"/>
</dbReference>
<dbReference type="PANTHER" id="PTHR21485:SF3">
    <property type="entry name" value="N-ACYLNEURAMINATE CYTIDYLYLTRANSFERASE"/>
    <property type="match status" value="1"/>
</dbReference>
<dbReference type="Proteomes" id="UP000284998">
    <property type="component" value="Unassembled WGS sequence"/>
</dbReference>
<evidence type="ECO:0000313" key="14">
    <source>
        <dbReference type="EMBL" id="RHH44798.1"/>
    </source>
</evidence>
<dbReference type="GO" id="GO:0016788">
    <property type="term" value="F:hydrolase activity, acting on ester bonds"/>
    <property type="evidence" value="ECO:0007669"/>
    <property type="project" value="InterPro"/>
</dbReference>
<evidence type="ECO:0000256" key="7">
    <source>
        <dbReference type="PIRSR" id="PIRSR006118-2"/>
    </source>
</evidence>
<proteinExistence type="inferred from homology"/>
<dbReference type="SFLD" id="SFLDS00003">
    <property type="entry name" value="Haloacid_Dehalogenase"/>
    <property type="match status" value="1"/>
</dbReference>
<dbReference type="SUPFAM" id="SSF56784">
    <property type="entry name" value="HAD-like"/>
    <property type="match status" value="1"/>
</dbReference>
<dbReference type="Proteomes" id="UP000283485">
    <property type="component" value="Unassembled WGS sequence"/>
</dbReference>
<evidence type="ECO:0000313" key="17">
    <source>
        <dbReference type="Proteomes" id="UP000186685"/>
    </source>
</evidence>
<dbReference type="EMBL" id="QRUY01000042">
    <property type="protein sequence ID" value="RGS03599.1"/>
    <property type="molecule type" value="Genomic_DNA"/>
</dbReference>
<dbReference type="SFLD" id="SFLDG01138">
    <property type="entry name" value="C1.6.2:_Deoxy-d-mannose-octulo"/>
    <property type="match status" value="1"/>
</dbReference>
<dbReference type="PIRSF" id="PIRSF006118">
    <property type="entry name" value="KDO8-P_Ptase"/>
    <property type="match status" value="1"/>
</dbReference>
<dbReference type="InterPro" id="IPR036412">
    <property type="entry name" value="HAD-like_sf"/>
</dbReference>
<evidence type="ECO:0000313" key="22">
    <source>
        <dbReference type="Proteomes" id="UP000284998"/>
    </source>
</evidence>
<feature type="binding site" evidence="7">
    <location>
        <position position="17"/>
    </location>
    <ligand>
        <name>substrate</name>
    </ligand>
</feature>
<evidence type="ECO:0000256" key="5">
    <source>
        <dbReference type="ARBA" id="ARBA00022801"/>
    </source>
</evidence>
<evidence type="ECO:0000313" key="11">
    <source>
        <dbReference type="EMBL" id="RGS03599.1"/>
    </source>
</evidence>
<comment type="similarity">
    <text evidence="2">Belongs to the KdsC family.</text>
</comment>
<evidence type="ECO:0000256" key="2">
    <source>
        <dbReference type="ARBA" id="ARBA00005893"/>
    </source>
</evidence>
<evidence type="ECO:0000313" key="19">
    <source>
        <dbReference type="Proteomes" id="UP000283485"/>
    </source>
</evidence>
<evidence type="ECO:0000313" key="23">
    <source>
        <dbReference type="Proteomes" id="UP000285109"/>
    </source>
</evidence>
<dbReference type="SFLD" id="SFLDG01136">
    <property type="entry name" value="C1.6:_Phosphoserine_Phosphatas"/>
    <property type="match status" value="1"/>
</dbReference>
<evidence type="ECO:0000256" key="6">
    <source>
        <dbReference type="ARBA" id="ARBA00022842"/>
    </source>
</evidence>
<evidence type="ECO:0000313" key="21">
    <source>
        <dbReference type="Proteomes" id="UP000284916"/>
    </source>
</evidence>
<comment type="subunit">
    <text evidence="3">Homotetramer.</text>
</comment>
<dbReference type="EMBL" id="QRJS01000016">
    <property type="protein sequence ID" value="RHH44798.1"/>
    <property type="molecule type" value="Genomic_DNA"/>
</dbReference>
<dbReference type="EMBL" id="QRHQ01000006">
    <property type="protein sequence ID" value="RHF92071.1"/>
    <property type="molecule type" value="Genomic_DNA"/>
</dbReference>
<comment type="cofactor">
    <cofactor evidence="1 7">
        <name>Mg(2+)</name>
        <dbReference type="ChEBI" id="CHEBI:18420"/>
    </cofactor>
</comment>
<evidence type="ECO:0000313" key="8">
    <source>
        <dbReference type="EMBL" id="OKZ10309.1"/>
    </source>
</evidence>
<evidence type="ECO:0000313" key="20">
    <source>
        <dbReference type="Proteomes" id="UP000284361"/>
    </source>
</evidence>
<dbReference type="NCBIfam" id="TIGR01670">
    <property type="entry name" value="KdsC-phosphatas"/>
    <property type="match status" value="1"/>
</dbReference>
<dbReference type="EMBL" id="MNQR01000020">
    <property type="protein sequence ID" value="OKZ10309.1"/>
    <property type="molecule type" value="Genomic_DNA"/>
</dbReference>
<dbReference type="AlphaFoldDB" id="A0A1Q6GH81"/>
<evidence type="ECO:0000313" key="15">
    <source>
        <dbReference type="EMBL" id="RHL15144.1"/>
    </source>
</evidence>
<dbReference type="InterPro" id="IPR050793">
    <property type="entry name" value="CMP-NeuNAc_synthase"/>
</dbReference>
<evidence type="ECO:0000313" key="9">
    <source>
        <dbReference type="EMBL" id="RGM37674.1"/>
    </source>
</evidence>
<dbReference type="InterPro" id="IPR023214">
    <property type="entry name" value="HAD_sf"/>
</dbReference>
<dbReference type="EMBL" id="QSTW01000002">
    <property type="protein sequence ID" value="RGM92973.1"/>
    <property type="molecule type" value="Genomic_DNA"/>
</dbReference>
<evidence type="ECO:0000256" key="1">
    <source>
        <dbReference type="ARBA" id="ARBA00001946"/>
    </source>
</evidence>
<dbReference type="Proteomes" id="UP000285750">
    <property type="component" value="Unassembled WGS sequence"/>
</dbReference>
<reference evidence="8 17" key="1">
    <citation type="journal article" date="2016" name="Nat. Biotechnol.">
        <title>Measurement of bacterial replication rates in microbial communities.</title>
        <authorList>
            <person name="Brown C.T."/>
            <person name="Olm M.R."/>
            <person name="Thomas B.C."/>
            <person name="Banfield J.F."/>
        </authorList>
    </citation>
    <scope>NUCLEOTIDE SEQUENCE [LARGE SCALE GENOMIC DNA]</scope>
    <source>
        <strain evidence="8">45_130</strain>
    </source>
</reference>
<reference evidence="18 19" key="2">
    <citation type="submission" date="2018-08" db="EMBL/GenBank/DDBJ databases">
        <title>A genome reference for cultivated species of the human gut microbiota.</title>
        <authorList>
            <person name="Zou Y."/>
            <person name="Xue W."/>
            <person name="Luo G."/>
        </authorList>
    </citation>
    <scope>NUCLEOTIDE SEQUENCE [LARGE SCALE GENOMIC DNA]</scope>
    <source>
        <strain evidence="11 24">AF24-16AC</strain>
        <strain evidence="16 23">AF31-28B-AC</strain>
        <strain evidence="15 21">AF39-11</strain>
        <strain evidence="14 22">AM17-44</strain>
        <strain evidence="13 19">AM23-23</strain>
        <strain evidence="12 20">AM31-10</strain>
        <strain evidence="10">OM06-2</strain>
        <strain evidence="9 18">OM08-14</strain>
    </source>
</reference>
<dbReference type="GeneID" id="43185792"/>
<dbReference type="Proteomes" id="UP000285109">
    <property type="component" value="Unassembled WGS sequence"/>
</dbReference>
<dbReference type="CDD" id="cd01630">
    <property type="entry name" value="HAD_KDO-like"/>
    <property type="match status" value="1"/>
</dbReference>
<dbReference type="Gene3D" id="3.40.50.1000">
    <property type="entry name" value="HAD superfamily/HAD-like"/>
    <property type="match status" value="1"/>
</dbReference>
<evidence type="ECO:0000313" key="24">
    <source>
        <dbReference type="Proteomes" id="UP000285750"/>
    </source>
</evidence>
<evidence type="ECO:0000313" key="12">
    <source>
        <dbReference type="EMBL" id="RHD58179.1"/>
    </source>
</evidence>
<evidence type="ECO:0000256" key="4">
    <source>
        <dbReference type="ARBA" id="ARBA00022723"/>
    </source>
</evidence>
<keyword evidence="5" id="KW-0378">Hydrolase</keyword>
<dbReference type="Proteomes" id="UP000284361">
    <property type="component" value="Unassembled WGS sequence"/>
</dbReference>
<feature type="binding site" evidence="7">
    <location>
        <position position="108"/>
    </location>
    <ligand>
        <name>Mg(2+)</name>
        <dbReference type="ChEBI" id="CHEBI:18420"/>
    </ligand>
</feature>
<evidence type="ECO:0000313" key="16">
    <source>
        <dbReference type="EMBL" id="RHN00423.1"/>
    </source>
</evidence>
<dbReference type="EMBL" id="QSTF01000032">
    <property type="protein sequence ID" value="RGM37674.1"/>
    <property type="molecule type" value="Genomic_DNA"/>
</dbReference>
<dbReference type="Pfam" id="PF08282">
    <property type="entry name" value="Hydrolase_3"/>
    <property type="match status" value="1"/>
</dbReference>
<dbReference type="RefSeq" id="WP_007563159.1">
    <property type="nucleotide sequence ID" value="NZ_CABKPU010000003.1"/>
</dbReference>
<protein>
    <submittedName>
        <fullName evidence="9">3-deoxy-D-manno-octulosonate 8-phosphate phosphatase</fullName>
    </submittedName>
</protein>
<comment type="caution">
    <text evidence="9">The sequence shown here is derived from an EMBL/GenBank/DDBJ whole genome shotgun (WGS) entry which is preliminary data.</text>
</comment>
<sequence>MINYDLTQIKALFFDVDGVLSAETIFLHPDGEPMRSVNIKDGYALQLAVKCGLHVAIITGGKTEAVRKRYEGLGIKDVYLGAAVKTREYKELLEKYNLKPEEVLYMGDDIPDYEVMQLVGLPCCPADAAPEIKAISKYISHRQGGYGCGRDVIEQVLKAQGKWMAGQAAFGW</sequence>
<dbReference type="EMBL" id="QSJG01000003">
    <property type="protein sequence ID" value="RHD58179.1"/>
    <property type="molecule type" value="Genomic_DNA"/>
</dbReference>
<dbReference type="PANTHER" id="PTHR21485">
    <property type="entry name" value="HAD SUPERFAMILY MEMBERS CMAS AND KDSC"/>
    <property type="match status" value="1"/>
</dbReference>
<dbReference type="GO" id="GO:0046872">
    <property type="term" value="F:metal ion binding"/>
    <property type="evidence" value="ECO:0007669"/>
    <property type="project" value="UniProtKB-KW"/>
</dbReference>
<dbReference type="Proteomes" id="UP000260780">
    <property type="component" value="Unassembled WGS sequence"/>
</dbReference>
<dbReference type="EMBL" id="QROI01000012">
    <property type="protein sequence ID" value="RHL15144.1"/>
    <property type="molecule type" value="Genomic_DNA"/>
</dbReference>
<dbReference type="Proteomes" id="UP000260814">
    <property type="component" value="Unassembled WGS sequence"/>
</dbReference>
<keyword evidence="6 7" id="KW-0460">Magnesium</keyword>
<keyword evidence="4 7" id="KW-0479">Metal-binding</keyword>
<feature type="binding site" evidence="7">
    <location>
        <position position="15"/>
    </location>
    <ligand>
        <name>Mg(2+)</name>
        <dbReference type="ChEBI" id="CHEBI:18420"/>
    </ligand>
</feature>
<gene>
    <name evidence="8" type="ORF">BHV76_07565</name>
    <name evidence="15" type="ORF">DW035_08865</name>
    <name evidence="14" type="ORF">DW204_08175</name>
    <name evidence="13" type="ORF">DW653_05150</name>
    <name evidence="12" type="ORF">DW789_02930</name>
    <name evidence="11" type="ORF">DWY14_14495</name>
    <name evidence="16" type="ORF">DWZ34_01655</name>
    <name evidence="10" type="ORF">DXB87_02795</name>
    <name evidence="9" type="ORF">DXC17_11535</name>
</gene>
<dbReference type="STRING" id="310297.BHV76_07565"/>
<dbReference type="Proteomes" id="UP000186685">
    <property type="component" value="Unassembled WGS sequence"/>
</dbReference>
<evidence type="ECO:0000313" key="13">
    <source>
        <dbReference type="EMBL" id="RHF92071.1"/>
    </source>
</evidence>